<evidence type="ECO:0000259" key="7">
    <source>
        <dbReference type="Pfam" id="PF03444"/>
    </source>
</evidence>
<dbReference type="PANTHER" id="PTHR34824:SF1">
    <property type="entry name" value="HEAT-INDUCIBLE TRANSCRIPTION REPRESSOR HRCA"/>
    <property type="match status" value="1"/>
</dbReference>
<dbReference type="RefSeq" id="WP_249512733.1">
    <property type="nucleotide sequence ID" value="NZ_CP093365.1"/>
</dbReference>
<dbReference type="Gene3D" id="3.30.390.60">
    <property type="entry name" value="Heat-inducible transcription repressor hrca homolog, domain 3"/>
    <property type="match status" value="1"/>
</dbReference>
<dbReference type="SUPFAM" id="SSF46785">
    <property type="entry name" value="Winged helix' DNA-binding domain"/>
    <property type="match status" value="1"/>
</dbReference>
<evidence type="ECO:0000256" key="4">
    <source>
        <dbReference type="ARBA" id="ARBA00023163"/>
    </source>
</evidence>
<comment type="function">
    <text evidence="5">Negative regulator of class I heat shock genes (grpE-dnaK-dnaJ and groELS operons). Prevents heat-shock induction of these operons.</text>
</comment>
<name>A0ABY4PCT8_9LACO</name>
<comment type="similarity">
    <text evidence="5">Belongs to the HrcA family.</text>
</comment>
<evidence type="ECO:0000256" key="5">
    <source>
        <dbReference type="HAMAP-Rule" id="MF_00081"/>
    </source>
</evidence>
<gene>
    <name evidence="5 8" type="primary">hrcA</name>
    <name evidence="8" type="ORF">MOO47_06965</name>
</gene>
<keyword evidence="3 5" id="KW-0346">Stress response</keyword>
<dbReference type="Pfam" id="PF03444">
    <property type="entry name" value="WHD_HrcA"/>
    <property type="match status" value="1"/>
</dbReference>
<dbReference type="Gene3D" id="3.30.450.40">
    <property type="match status" value="1"/>
</dbReference>
<evidence type="ECO:0000256" key="2">
    <source>
        <dbReference type="ARBA" id="ARBA00023015"/>
    </source>
</evidence>
<dbReference type="InterPro" id="IPR029016">
    <property type="entry name" value="GAF-like_dom_sf"/>
</dbReference>
<dbReference type="Gene3D" id="1.10.10.10">
    <property type="entry name" value="Winged helix-like DNA-binding domain superfamily/Winged helix DNA-binding domain"/>
    <property type="match status" value="1"/>
</dbReference>
<keyword evidence="1 5" id="KW-0678">Repressor</keyword>
<dbReference type="EMBL" id="CP093365">
    <property type="protein sequence ID" value="UQS83507.1"/>
    <property type="molecule type" value="Genomic_DNA"/>
</dbReference>
<keyword evidence="9" id="KW-1185">Reference proteome</keyword>
<accession>A0ABY4PCT8</accession>
<dbReference type="SUPFAM" id="SSF55781">
    <property type="entry name" value="GAF domain-like"/>
    <property type="match status" value="1"/>
</dbReference>
<dbReference type="InterPro" id="IPR036388">
    <property type="entry name" value="WH-like_DNA-bd_sf"/>
</dbReference>
<dbReference type="NCBIfam" id="TIGR00331">
    <property type="entry name" value="hrcA"/>
    <property type="match status" value="1"/>
</dbReference>
<organism evidence="8 9">
    <name type="scientific">Bombilactobacillus thymidiniphilus</name>
    <dbReference type="NCBI Taxonomy" id="2923363"/>
    <lineage>
        <taxon>Bacteria</taxon>
        <taxon>Bacillati</taxon>
        <taxon>Bacillota</taxon>
        <taxon>Bacilli</taxon>
        <taxon>Lactobacillales</taxon>
        <taxon>Lactobacillaceae</taxon>
        <taxon>Bombilactobacillus</taxon>
    </lineage>
</organism>
<evidence type="ECO:0000259" key="6">
    <source>
        <dbReference type="Pfam" id="PF01628"/>
    </source>
</evidence>
<dbReference type="InterPro" id="IPR023120">
    <property type="entry name" value="WHTH_transcript_rep_HrcA_IDD"/>
</dbReference>
<keyword evidence="4 5" id="KW-0804">Transcription</keyword>
<dbReference type="InterPro" id="IPR021153">
    <property type="entry name" value="HrcA_C"/>
</dbReference>
<evidence type="ECO:0000256" key="1">
    <source>
        <dbReference type="ARBA" id="ARBA00022491"/>
    </source>
</evidence>
<dbReference type="InterPro" id="IPR002571">
    <property type="entry name" value="HrcA"/>
</dbReference>
<proteinExistence type="inferred from homology"/>
<dbReference type="Proteomes" id="UP000831947">
    <property type="component" value="Chromosome"/>
</dbReference>
<evidence type="ECO:0000313" key="9">
    <source>
        <dbReference type="Proteomes" id="UP000831947"/>
    </source>
</evidence>
<evidence type="ECO:0000313" key="8">
    <source>
        <dbReference type="EMBL" id="UQS83507.1"/>
    </source>
</evidence>
<dbReference type="PIRSF" id="PIRSF005485">
    <property type="entry name" value="HrcA"/>
    <property type="match status" value="1"/>
</dbReference>
<reference evidence="8 9" key="1">
    <citation type="journal article" date="2022" name="Int. J. Syst. Evol. Microbiol.">
        <title>Apilactobacillus apisilvae sp. nov., Nicolia spurrieriana gen. nov. sp. nov., Bombilactobacillus folatiphilus sp. nov. and Bombilactobacillus thymidiniphilus sp. nov., four new lactic acid bacterial isolates from stingless bees Tetragonula carbonaria and Austroplebeia australis.</title>
        <authorList>
            <person name="Oliphant S.A."/>
            <person name="Watson-Haigh N.S."/>
            <person name="Sumby K.M."/>
            <person name="Gardner J."/>
            <person name="Groom S."/>
            <person name="Jiranek V."/>
        </authorList>
    </citation>
    <scope>NUCLEOTIDE SEQUENCE [LARGE SCALE GENOMIC DNA]</scope>
    <source>
        <strain evidence="8 9">SG4_A1</strain>
    </source>
</reference>
<dbReference type="HAMAP" id="MF_00081">
    <property type="entry name" value="HrcA"/>
    <property type="match status" value="1"/>
</dbReference>
<dbReference type="PANTHER" id="PTHR34824">
    <property type="entry name" value="HEAT-INDUCIBLE TRANSCRIPTION REPRESSOR HRCA"/>
    <property type="match status" value="1"/>
</dbReference>
<feature type="domain" description="Heat-inducible transcription repressor HrcA C-terminal" evidence="6">
    <location>
        <begin position="105"/>
        <end position="333"/>
    </location>
</feature>
<dbReference type="Pfam" id="PF01628">
    <property type="entry name" value="HrcA"/>
    <property type="match status" value="1"/>
</dbReference>
<evidence type="ECO:0000256" key="3">
    <source>
        <dbReference type="ARBA" id="ARBA00023016"/>
    </source>
</evidence>
<sequence>MITERQATILKAIVQQYIETGQPIGSKALMDLLPTHVSSATIRNDMASLEQAGLIEKIHLSSGRVPSIQGYRYYLDNLLEPISVSEQMSELIQSDFSEHQFNKIDEIVAQSVKILSNLTSYTAIALSPESKSVRLTDLRALPLGANQVLAIVMTSNAEVYSQVYRLPNGFSGDQVEKIVRLVCDHLINKTLCEAQRWIKNEFPQVIKNYIEDPASLVSLLSDALEQVSGDHFFVDGQSNLLNYVDAPNSTNLKFFYSLFENDNNLSQLLGLHELTADPGDTIQEGINVRLGYDLNPQVLKNYSLITAKYDLADYGAGILALLGPTNMPYSELIGLISSLRQELAKNLINYFGELNGNSG</sequence>
<dbReference type="InterPro" id="IPR036390">
    <property type="entry name" value="WH_DNA-bd_sf"/>
</dbReference>
<protein>
    <recommendedName>
        <fullName evidence="5">Heat-inducible transcription repressor HrcA</fullName>
    </recommendedName>
</protein>
<keyword evidence="2 5" id="KW-0805">Transcription regulation</keyword>
<dbReference type="InterPro" id="IPR005104">
    <property type="entry name" value="WHTH_HrcA_DNA-bd"/>
</dbReference>
<feature type="domain" description="Winged helix-turn-helix transcription repressor HrcA DNA-binding" evidence="7">
    <location>
        <begin position="2"/>
        <end position="59"/>
    </location>
</feature>